<dbReference type="Proteomes" id="UP000027192">
    <property type="component" value="Unassembled WGS sequence"/>
</dbReference>
<evidence type="ECO:0000259" key="1">
    <source>
        <dbReference type="PROSITE" id="PS51857"/>
    </source>
</evidence>
<evidence type="ECO:0000313" key="2">
    <source>
        <dbReference type="EMBL" id="KDM91004.1"/>
    </source>
</evidence>
<comment type="caution">
    <text evidence="2">The sequence shown here is derived from an EMBL/GenBank/DDBJ whole genome shotgun (WGS) entry which is preliminary data.</text>
</comment>
<name>A0A066RKY0_9GAMM</name>
<dbReference type="GO" id="GO:0003676">
    <property type="term" value="F:nucleic acid binding"/>
    <property type="evidence" value="ECO:0007669"/>
    <property type="project" value="InterPro"/>
</dbReference>
<reference evidence="2 3" key="1">
    <citation type="submission" date="2014-04" db="EMBL/GenBank/DDBJ databases">
        <title>Draft genome sequence of Photobacterium halotolerans S2753: a solonamide, ngercheumicin and holomycin producer.</title>
        <authorList>
            <person name="Machado H.R."/>
            <person name="Gram L."/>
        </authorList>
    </citation>
    <scope>NUCLEOTIDE SEQUENCE [LARGE SCALE GENOMIC DNA]</scope>
    <source>
        <strain evidence="2 3">S2753</strain>
    </source>
</reference>
<proteinExistence type="predicted"/>
<dbReference type="SUPFAM" id="SSF50249">
    <property type="entry name" value="Nucleic acid-binding proteins"/>
    <property type="match status" value="1"/>
</dbReference>
<dbReference type="Gene3D" id="2.40.50.140">
    <property type="entry name" value="Nucleic acid-binding proteins"/>
    <property type="match status" value="1"/>
</dbReference>
<dbReference type="STRING" id="1654360.EA58_14735"/>
<dbReference type="InterPro" id="IPR012340">
    <property type="entry name" value="NA-bd_OB-fold"/>
</dbReference>
<keyword evidence="3" id="KW-1185">Reference proteome</keyword>
<dbReference type="InterPro" id="IPR002059">
    <property type="entry name" value="CSP_DNA-bd"/>
</dbReference>
<feature type="domain" description="CSD" evidence="1">
    <location>
        <begin position="3"/>
        <end position="83"/>
    </location>
</feature>
<protein>
    <recommendedName>
        <fullName evidence="1">CSD domain-containing protein</fullName>
    </recommendedName>
</protein>
<dbReference type="EMBL" id="JMIB01000027">
    <property type="protein sequence ID" value="KDM91004.1"/>
    <property type="molecule type" value="Genomic_DNA"/>
</dbReference>
<dbReference type="AlphaFoldDB" id="A0A066RKY0"/>
<dbReference type="OrthoDB" id="9810590at2"/>
<accession>A0A066RKY0</accession>
<sequence length="231" mass="25849">MAKISGTIKIFFRERGFGFLTDSHSEKDIYFHAAALRKELKNMSATQLVGTEVIYKIGKNPQGVAAIEVSMNKRVTSASEVGGSNQAQNATCKHKTNLSRKAVCQSKAKMRQDVQIQHQKTLYPRPTQAQTAVGEQAASHVNHEPDVEMFRQKDNDVISRILKAIQLDDPKTVTLLKVKVINFGLTQHYNMQMKLSKMALAFVRMADLLLIRVERVGDKLGKAEKPKLKSV</sequence>
<gene>
    <name evidence="2" type="ORF">EA58_14735</name>
</gene>
<dbReference type="Pfam" id="PF00313">
    <property type="entry name" value="CSD"/>
    <property type="match status" value="1"/>
</dbReference>
<evidence type="ECO:0000313" key="3">
    <source>
        <dbReference type="Proteomes" id="UP000027192"/>
    </source>
</evidence>
<organism evidence="2 3">
    <name type="scientific">Photobacterium galatheae</name>
    <dbReference type="NCBI Taxonomy" id="1654360"/>
    <lineage>
        <taxon>Bacteria</taxon>
        <taxon>Pseudomonadati</taxon>
        <taxon>Pseudomonadota</taxon>
        <taxon>Gammaproteobacteria</taxon>
        <taxon>Vibrionales</taxon>
        <taxon>Vibrionaceae</taxon>
        <taxon>Photobacterium</taxon>
    </lineage>
</organism>
<dbReference type="PROSITE" id="PS51857">
    <property type="entry name" value="CSD_2"/>
    <property type="match status" value="1"/>
</dbReference>
<dbReference type="RefSeq" id="WP_051642110.1">
    <property type="nucleotide sequence ID" value="NZ_JAGSGC010000004.1"/>
</dbReference>